<organism evidence="1 2">
    <name type="scientific">Fructobacillus ficulneus</name>
    <dbReference type="NCBI Taxonomy" id="157463"/>
    <lineage>
        <taxon>Bacteria</taxon>
        <taxon>Bacillati</taxon>
        <taxon>Bacillota</taxon>
        <taxon>Bacilli</taxon>
        <taxon>Lactobacillales</taxon>
        <taxon>Lactobacillaceae</taxon>
        <taxon>Fructobacillus</taxon>
    </lineage>
</organism>
<name>A0A0K8MJT4_9LACO</name>
<proteinExistence type="predicted"/>
<dbReference type="AlphaFoldDB" id="A0A0K8MJT4"/>
<evidence type="ECO:0000313" key="1">
    <source>
        <dbReference type="EMBL" id="GAP00130.1"/>
    </source>
</evidence>
<dbReference type="EMBL" id="DF968005">
    <property type="protein sequence ID" value="GAP00130.1"/>
    <property type="molecule type" value="Genomic_DNA"/>
</dbReference>
<sequence>MCAMALSKEQVAALQNVYDNGILDHDDRARQALAQVLADAK</sequence>
<evidence type="ECO:0000313" key="2">
    <source>
        <dbReference type="Proteomes" id="UP000253891"/>
    </source>
</evidence>
<dbReference type="Proteomes" id="UP000253891">
    <property type="component" value="Unassembled WGS sequence"/>
</dbReference>
<protein>
    <submittedName>
        <fullName evidence="1">Uncharacterized protein</fullName>
    </submittedName>
</protein>
<keyword evidence="2" id="KW-1185">Reference proteome</keyword>
<reference evidence="1 2" key="1">
    <citation type="journal article" date="2015" name="BMC Genomics">
        <title>Comparative genomics of Fructobacillus spp. and Leuconostoc spp. reveals niche-specific evolution of Fructobacillus spp.</title>
        <authorList>
            <person name="Endo A."/>
            <person name="Tanizawa Y."/>
            <person name="Tanaka N."/>
            <person name="Maeno S."/>
            <person name="Kumar H."/>
            <person name="Shiwa Y."/>
            <person name="Okada S."/>
            <person name="Yoshikawa H."/>
            <person name="Dicks L."/>
            <person name="Nakagawa J."/>
            <person name="Arita M."/>
        </authorList>
    </citation>
    <scope>NUCLEOTIDE SEQUENCE [LARGE SCALE GENOMIC DNA]</scope>
    <source>
        <strain evidence="1 2">JCM 12225</strain>
    </source>
</reference>
<gene>
    <name evidence="1" type="ORF">FFIC_281370</name>
</gene>
<accession>A0A0K8MJT4</accession>